<evidence type="ECO:0000313" key="6">
    <source>
        <dbReference type="Proteomes" id="UP000198647"/>
    </source>
</evidence>
<dbReference type="EC" id="6.3.3.2" evidence="4"/>
<gene>
    <name evidence="5" type="ORF">SAMN04488081_1068</name>
</gene>
<evidence type="ECO:0000256" key="1">
    <source>
        <dbReference type="ARBA" id="ARBA00010638"/>
    </source>
</evidence>
<comment type="similarity">
    <text evidence="1 4">Belongs to the 5-formyltetrahydrofolate cyclo-ligase family.</text>
</comment>
<dbReference type="Gene3D" id="3.40.50.10420">
    <property type="entry name" value="NagB/RpiA/CoA transferase-like"/>
    <property type="match status" value="1"/>
</dbReference>
<dbReference type="PANTHER" id="PTHR23407">
    <property type="entry name" value="ATPASE INHIBITOR/5-FORMYLTETRAHYDROFOLATE CYCLO-LIGASE"/>
    <property type="match status" value="1"/>
</dbReference>
<dbReference type="EMBL" id="FNOS01000002">
    <property type="protein sequence ID" value="SDX68891.1"/>
    <property type="molecule type" value="Genomic_DNA"/>
</dbReference>
<accession>A0A1H3DRA0</accession>
<dbReference type="Pfam" id="PF01812">
    <property type="entry name" value="5-FTHF_cyc-lig"/>
    <property type="match status" value="1"/>
</dbReference>
<dbReference type="RefSeq" id="WP_008588836.1">
    <property type="nucleotide sequence ID" value="NZ_FNOS01000002.1"/>
</dbReference>
<organism evidence="5 6">
    <name type="scientific">Salimicrobium album</name>
    <dbReference type="NCBI Taxonomy" id="50717"/>
    <lineage>
        <taxon>Bacteria</taxon>
        <taxon>Bacillati</taxon>
        <taxon>Bacillota</taxon>
        <taxon>Bacilli</taxon>
        <taxon>Bacillales</taxon>
        <taxon>Bacillaceae</taxon>
        <taxon>Salimicrobium</taxon>
    </lineage>
</organism>
<sequence>MKKLMRTEIMRYLKNLSREQRHRIEEEQFVNVTGTSQWERARVIAITVSKYPEWSTRNFIEKGWEEGKKVAVPKVSPTLKSMEFYLVHTYEQMKEGYSGILEPDPEFCSIIHKKDIDLLFVPGLLFNYDGYRIGFGGGFYDRYLETFSGKTLSVTSENQLQDFIPVEDHDIPVQLIVTESRLINTSGEE</sequence>
<reference evidence="5 6" key="1">
    <citation type="submission" date="2016-10" db="EMBL/GenBank/DDBJ databases">
        <authorList>
            <person name="Varghese N."/>
            <person name="Submissions S."/>
        </authorList>
    </citation>
    <scope>NUCLEOTIDE SEQUENCE [LARGE SCALE GENOMIC DNA]</scope>
    <source>
        <strain evidence="5 6">DSM 20748</strain>
    </source>
</reference>
<dbReference type="NCBIfam" id="TIGR02727">
    <property type="entry name" value="MTHFS_bact"/>
    <property type="match status" value="1"/>
</dbReference>
<dbReference type="InterPro" id="IPR037171">
    <property type="entry name" value="NagB/RpiA_transferase-like"/>
</dbReference>
<dbReference type="SUPFAM" id="SSF100950">
    <property type="entry name" value="NagB/RpiA/CoA transferase-like"/>
    <property type="match status" value="1"/>
</dbReference>
<keyword evidence="4" id="KW-0479">Metal-binding</keyword>
<dbReference type="PANTHER" id="PTHR23407:SF1">
    <property type="entry name" value="5-FORMYLTETRAHYDROFOLATE CYCLO-LIGASE"/>
    <property type="match status" value="1"/>
</dbReference>
<keyword evidence="3 4" id="KW-0067">ATP-binding</keyword>
<comment type="cofactor">
    <cofactor evidence="4">
        <name>Mg(2+)</name>
        <dbReference type="ChEBI" id="CHEBI:18420"/>
    </cofactor>
</comment>
<evidence type="ECO:0000256" key="3">
    <source>
        <dbReference type="ARBA" id="ARBA00022840"/>
    </source>
</evidence>
<evidence type="ECO:0000313" key="5">
    <source>
        <dbReference type="EMBL" id="SDX68891.1"/>
    </source>
</evidence>
<keyword evidence="6" id="KW-1185">Reference proteome</keyword>
<keyword evidence="2 4" id="KW-0547">Nucleotide-binding</keyword>
<comment type="catalytic activity">
    <reaction evidence="4">
        <text>(6S)-5-formyl-5,6,7,8-tetrahydrofolate + ATP = (6R)-5,10-methenyltetrahydrofolate + ADP + phosphate</text>
        <dbReference type="Rhea" id="RHEA:10488"/>
        <dbReference type="ChEBI" id="CHEBI:30616"/>
        <dbReference type="ChEBI" id="CHEBI:43474"/>
        <dbReference type="ChEBI" id="CHEBI:57455"/>
        <dbReference type="ChEBI" id="CHEBI:57457"/>
        <dbReference type="ChEBI" id="CHEBI:456216"/>
        <dbReference type="EC" id="6.3.3.2"/>
    </reaction>
</comment>
<evidence type="ECO:0000256" key="4">
    <source>
        <dbReference type="RuleBase" id="RU361279"/>
    </source>
</evidence>
<proteinExistence type="inferred from homology"/>
<keyword evidence="4" id="KW-0460">Magnesium</keyword>
<dbReference type="Proteomes" id="UP000198647">
    <property type="component" value="Unassembled WGS sequence"/>
</dbReference>
<dbReference type="PIRSF" id="PIRSF006806">
    <property type="entry name" value="FTHF_cligase"/>
    <property type="match status" value="1"/>
</dbReference>
<comment type="caution">
    <text evidence="5">The sequence shown here is derived from an EMBL/GenBank/DDBJ whole genome shotgun (WGS) entry which is preliminary data.</text>
</comment>
<name>A0A1H3DRA0_9BACI</name>
<evidence type="ECO:0000256" key="2">
    <source>
        <dbReference type="ARBA" id="ARBA00022741"/>
    </source>
</evidence>
<dbReference type="InterPro" id="IPR002698">
    <property type="entry name" value="FTHF_cligase"/>
</dbReference>
<dbReference type="InterPro" id="IPR024185">
    <property type="entry name" value="FTHF_cligase-like_sf"/>
</dbReference>
<protein>
    <recommendedName>
        <fullName evidence="4">5-formyltetrahydrofolate cyclo-ligase</fullName>
        <ecNumber evidence="4">6.3.3.2</ecNumber>
    </recommendedName>
</protein>